<evidence type="ECO:0000313" key="3">
    <source>
        <dbReference type="EMBL" id="PXY19480.1"/>
    </source>
</evidence>
<name>A0A2V4AIS5_9PSEU</name>
<organism evidence="3 4">
    <name type="scientific">Prauserella muralis</name>
    <dbReference type="NCBI Taxonomy" id="588067"/>
    <lineage>
        <taxon>Bacteria</taxon>
        <taxon>Bacillati</taxon>
        <taxon>Actinomycetota</taxon>
        <taxon>Actinomycetes</taxon>
        <taxon>Pseudonocardiales</taxon>
        <taxon>Pseudonocardiaceae</taxon>
        <taxon>Prauserella</taxon>
    </lineage>
</organism>
<dbReference type="InterPro" id="IPR019945">
    <property type="entry name" value="F420_G6P_DH-rel"/>
</dbReference>
<dbReference type="InterPro" id="IPR050564">
    <property type="entry name" value="F420-G6PD/mer"/>
</dbReference>
<dbReference type="InterPro" id="IPR011251">
    <property type="entry name" value="Luciferase-like_dom"/>
</dbReference>
<dbReference type="PANTHER" id="PTHR43244:SF1">
    <property type="entry name" value="5,10-METHYLENETETRAHYDROMETHANOPTERIN REDUCTASE"/>
    <property type="match status" value="1"/>
</dbReference>
<dbReference type="CDD" id="cd01097">
    <property type="entry name" value="Tetrahydromethanopterin_reductase"/>
    <property type="match status" value="1"/>
</dbReference>
<dbReference type="Proteomes" id="UP000249915">
    <property type="component" value="Unassembled WGS sequence"/>
</dbReference>
<gene>
    <name evidence="3" type="ORF">BAY60_32590</name>
</gene>
<dbReference type="InterPro" id="IPR036661">
    <property type="entry name" value="Luciferase-like_sf"/>
</dbReference>
<sequence length="318" mass="34977">MVSIGYSLACETFGPRELVRQAKLAEQAGFERLWISDHYHPWLDEQGESPFVWSVIGALSRETSLPITTAVTCPLIRTHPAVVAQASATAAVQCDGGFTLGLGTGEALNEHITGDRWPPPQVRADMLAEAVDIIRALHRGEELTHHGTHYTVEHARLYTRPSEPVPINIAAFSPRSARMAGTKGDGFCTVVPNADLVREYREAGGDGPAQAGMKVCWDDSEAKAVETAHRLWASDLLPGSLPSTLPRPRDFAQATEVITEDMVRQRYACGSDPQRHLDKLGEYIDAGFDEVYVQQIGAEQEQFFETYAEDILPRIPLD</sequence>
<protein>
    <submittedName>
        <fullName evidence="3">LLM class F420-dependent oxidoreductase</fullName>
    </submittedName>
</protein>
<reference evidence="3 4" key="1">
    <citation type="submission" date="2016-07" db="EMBL/GenBank/DDBJ databases">
        <title>Draft genome sequence of Prauserella muralis DSM 45305, isolated from a mould-covered wall in an indoor environment.</title>
        <authorList>
            <person name="Ruckert C."/>
            <person name="Albersmeier A."/>
            <person name="Jiang C.-L."/>
            <person name="Jiang Y."/>
            <person name="Kalinowski J."/>
            <person name="Schneider O."/>
            <person name="Winkler A."/>
            <person name="Zotchev S.B."/>
        </authorList>
    </citation>
    <scope>NUCLEOTIDE SEQUENCE [LARGE SCALE GENOMIC DNA]</scope>
    <source>
        <strain evidence="3 4">DSM 45305</strain>
    </source>
</reference>
<dbReference type="PANTHER" id="PTHR43244">
    <property type="match status" value="1"/>
</dbReference>
<keyword evidence="1" id="KW-0560">Oxidoreductase</keyword>
<dbReference type="EMBL" id="MASW01000007">
    <property type="protein sequence ID" value="PXY19480.1"/>
    <property type="molecule type" value="Genomic_DNA"/>
</dbReference>
<evidence type="ECO:0000313" key="4">
    <source>
        <dbReference type="Proteomes" id="UP000249915"/>
    </source>
</evidence>
<comment type="caution">
    <text evidence="3">The sequence shown here is derived from an EMBL/GenBank/DDBJ whole genome shotgun (WGS) entry which is preliminary data.</text>
</comment>
<accession>A0A2V4AIS5</accession>
<dbReference type="Gene3D" id="3.20.20.30">
    <property type="entry name" value="Luciferase-like domain"/>
    <property type="match status" value="1"/>
</dbReference>
<dbReference type="SUPFAM" id="SSF51679">
    <property type="entry name" value="Bacterial luciferase-like"/>
    <property type="match status" value="1"/>
</dbReference>
<evidence type="ECO:0000259" key="2">
    <source>
        <dbReference type="Pfam" id="PF00296"/>
    </source>
</evidence>
<dbReference type="GO" id="GO:0016705">
    <property type="term" value="F:oxidoreductase activity, acting on paired donors, with incorporation or reduction of molecular oxygen"/>
    <property type="evidence" value="ECO:0007669"/>
    <property type="project" value="InterPro"/>
</dbReference>
<dbReference type="AlphaFoldDB" id="A0A2V4AIS5"/>
<keyword evidence="4" id="KW-1185">Reference proteome</keyword>
<dbReference type="NCBIfam" id="TIGR03557">
    <property type="entry name" value="F420_G6P_family"/>
    <property type="match status" value="1"/>
</dbReference>
<feature type="domain" description="Luciferase-like" evidence="2">
    <location>
        <begin position="13"/>
        <end position="290"/>
    </location>
</feature>
<dbReference type="Pfam" id="PF00296">
    <property type="entry name" value="Bac_luciferase"/>
    <property type="match status" value="1"/>
</dbReference>
<dbReference type="OrthoDB" id="180193at2"/>
<proteinExistence type="predicted"/>
<evidence type="ECO:0000256" key="1">
    <source>
        <dbReference type="ARBA" id="ARBA00023002"/>
    </source>
</evidence>